<dbReference type="InterPro" id="IPR017850">
    <property type="entry name" value="Alkaline_phosphatase_core_sf"/>
</dbReference>
<dbReference type="SUPFAM" id="SSF53649">
    <property type="entry name" value="Alkaline phosphatase-like"/>
    <property type="match status" value="1"/>
</dbReference>
<accession>A0A5B1LWW6</accession>
<reference evidence="2 3" key="1">
    <citation type="submission" date="2019-09" db="EMBL/GenBank/DDBJ databases">
        <title>Nocardioides panacisoli sp. nov., isolated from the soil of a ginseng field.</title>
        <authorList>
            <person name="Cho C."/>
        </authorList>
    </citation>
    <scope>NUCLEOTIDE SEQUENCE [LARGE SCALE GENOMIC DNA]</scope>
    <source>
        <strain evidence="2 3">BN140041</strain>
    </source>
</reference>
<proteinExistence type="predicted"/>
<evidence type="ECO:0000313" key="3">
    <source>
        <dbReference type="Proteomes" id="UP000324351"/>
    </source>
</evidence>
<sequence length="478" mass="52932">MLSAIRGSLLCLLALAGAVIGLVAPGGDPSPAAQGAPYPSGVQRPNVVLILTDDMRADELRYLPHVRRLLVARGVTYTNAISPHPICCPARASLATGQLAQNNGVRHNEGPWGGYQSLLRPRNTVARWLHEAGYHNGFHGKYLNYYHQSGGRRPPGWDVWEPQLTSQYAYGLRPTRFEGGTRFSGTYITEAVQELTDRSIRRAHRSGKPFFEWINHVAPHAAKLPGRPHQIHPVYQRKYADAHAHALPRVIREGDFRGTAAERRWLIDHTRARLRALRSVDDAVARTVRLLRRTGELKHTYFVFTSDNGYQLGEQGILGKNRLYEGSLRVPLVVRGPGIAPGTRDDTPVSLVDLVPTFVTWAGATPGRRLDGLPIGAVDDTVRDTLLIQTGDQREDASPGWWWRGVRTRDYVYAAPVGRPDRGFLYDLESDPGQRTNLIRRQSHASIRVALARRTAVLSGCSGPAECNRVFGPLPPVG</sequence>
<protein>
    <submittedName>
        <fullName evidence="2">Sulfatase</fullName>
    </submittedName>
</protein>
<gene>
    <name evidence="2" type="ORF">F0U47_18505</name>
</gene>
<dbReference type="Proteomes" id="UP000324351">
    <property type="component" value="Unassembled WGS sequence"/>
</dbReference>
<name>A0A5B1LWW6_9ACTN</name>
<keyword evidence="3" id="KW-1185">Reference proteome</keyword>
<reference evidence="2 3" key="2">
    <citation type="submission" date="2019-09" db="EMBL/GenBank/DDBJ databases">
        <authorList>
            <person name="Jin C."/>
        </authorList>
    </citation>
    <scope>NUCLEOTIDE SEQUENCE [LARGE SCALE GENOMIC DNA]</scope>
    <source>
        <strain evidence="2 3">BN140041</strain>
    </source>
</reference>
<evidence type="ECO:0000259" key="1">
    <source>
        <dbReference type="Pfam" id="PF00884"/>
    </source>
</evidence>
<dbReference type="PANTHER" id="PTHR43108:SF8">
    <property type="entry name" value="SD21168P"/>
    <property type="match status" value="1"/>
</dbReference>
<comment type="caution">
    <text evidence="2">The sequence shown here is derived from an EMBL/GenBank/DDBJ whole genome shotgun (WGS) entry which is preliminary data.</text>
</comment>
<dbReference type="RefSeq" id="WP_149751971.1">
    <property type="nucleotide sequence ID" value="NZ_VUJW01000012.1"/>
</dbReference>
<feature type="domain" description="Sulfatase N-terminal" evidence="1">
    <location>
        <begin position="45"/>
        <end position="364"/>
    </location>
</feature>
<evidence type="ECO:0000313" key="2">
    <source>
        <dbReference type="EMBL" id="KAA1424239.1"/>
    </source>
</evidence>
<dbReference type="Gene3D" id="3.40.720.10">
    <property type="entry name" value="Alkaline Phosphatase, subunit A"/>
    <property type="match status" value="1"/>
</dbReference>
<organism evidence="2 3">
    <name type="scientific">Nocardioides antri</name>
    <dbReference type="NCBI Taxonomy" id="2607659"/>
    <lineage>
        <taxon>Bacteria</taxon>
        <taxon>Bacillati</taxon>
        <taxon>Actinomycetota</taxon>
        <taxon>Actinomycetes</taxon>
        <taxon>Propionibacteriales</taxon>
        <taxon>Nocardioidaceae</taxon>
        <taxon>Nocardioides</taxon>
    </lineage>
</organism>
<dbReference type="PANTHER" id="PTHR43108">
    <property type="entry name" value="N-ACETYLGLUCOSAMINE-6-SULFATASE FAMILY MEMBER"/>
    <property type="match status" value="1"/>
</dbReference>
<dbReference type="InterPro" id="IPR000917">
    <property type="entry name" value="Sulfatase_N"/>
</dbReference>
<dbReference type="AlphaFoldDB" id="A0A5B1LWW6"/>
<dbReference type="Pfam" id="PF00884">
    <property type="entry name" value="Sulfatase"/>
    <property type="match status" value="1"/>
</dbReference>
<dbReference type="EMBL" id="VUJW01000012">
    <property type="protein sequence ID" value="KAA1424239.1"/>
    <property type="molecule type" value="Genomic_DNA"/>
</dbReference>
<dbReference type="CDD" id="cd16147">
    <property type="entry name" value="G6S"/>
    <property type="match status" value="1"/>
</dbReference>